<dbReference type="InterPro" id="IPR000873">
    <property type="entry name" value="AMP-dep_synth/lig_dom"/>
</dbReference>
<evidence type="ECO:0000259" key="3">
    <source>
        <dbReference type="Pfam" id="PF00501"/>
    </source>
</evidence>
<dbReference type="EnsemblMetazoa" id="ENSAATROPT017897">
    <property type="protein sequence ID" value="ENSAATROPP015844"/>
    <property type="gene ID" value="ENSAATROPG014608"/>
</dbReference>
<dbReference type="Proteomes" id="UP000075880">
    <property type="component" value="Unassembled WGS sequence"/>
</dbReference>
<organism evidence="5 6">
    <name type="scientific">Anopheles atroparvus</name>
    <name type="common">European mosquito</name>
    <dbReference type="NCBI Taxonomy" id="41427"/>
    <lineage>
        <taxon>Eukaryota</taxon>
        <taxon>Metazoa</taxon>
        <taxon>Ecdysozoa</taxon>
        <taxon>Arthropoda</taxon>
        <taxon>Hexapoda</taxon>
        <taxon>Insecta</taxon>
        <taxon>Pterygota</taxon>
        <taxon>Neoptera</taxon>
        <taxon>Endopterygota</taxon>
        <taxon>Diptera</taxon>
        <taxon>Nematocera</taxon>
        <taxon>Culicoidea</taxon>
        <taxon>Culicidae</taxon>
        <taxon>Anophelinae</taxon>
        <taxon>Anopheles</taxon>
    </lineage>
</organism>
<feature type="domain" description="AMP-dependent synthetase/ligase" evidence="3">
    <location>
        <begin position="35"/>
        <end position="407"/>
    </location>
</feature>
<dbReference type="GO" id="GO:0005777">
    <property type="term" value="C:peroxisome"/>
    <property type="evidence" value="ECO:0007669"/>
    <property type="project" value="UniProtKB-SubCell"/>
</dbReference>
<evidence type="ECO:0000313" key="6">
    <source>
        <dbReference type="Proteomes" id="UP000075880"/>
    </source>
</evidence>
<keyword evidence="6" id="KW-1185">Reference proteome</keyword>
<keyword evidence="2" id="KW-0576">Peroxisome</keyword>
<dbReference type="InterPro" id="IPR045851">
    <property type="entry name" value="AMP-bd_C_sf"/>
</dbReference>
<dbReference type="SUPFAM" id="SSF56801">
    <property type="entry name" value="Acetyl-CoA synthetase-like"/>
    <property type="match status" value="1"/>
</dbReference>
<dbReference type="Gene3D" id="3.30.300.30">
    <property type="match status" value="1"/>
</dbReference>
<dbReference type="PROSITE" id="PS00455">
    <property type="entry name" value="AMP_BINDING"/>
    <property type="match status" value="1"/>
</dbReference>
<dbReference type="GO" id="GO:0004467">
    <property type="term" value="F:long-chain fatty acid-CoA ligase activity"/>
    <property type="evidence" value="ECO:0007669"/>
    <property type="project" value="TreeGrafter"/>
</dbReference>
<evidence type="ECO:0000256" key="2">
    <source>
        <dbReference type="ARBA" id="ARBA00023140"/>
    </source>
</evidence>
<evidence type="ECO:0000259" key="4">
    <source>
        <dbReference type="Pfam" id="PF13193"/>
    </source>
</evidence>
<evidence type="ECO:0000313" key="5">
    <source>
        <dbReference type="EnsemblMetazoa" id="ENSAATROPP015844"/>
    </source>
</evidence>
<reference evidence="5" key="1">
    <citation type="submission" date="2024-04" db="UniProtKB">
        <authorList>
            <consortium name="EnsemblMetazoa"/>
        </authorList>
    </citation>
    <scope>IDENTIFICATION</scope>
    <source>
        <strain evidence="5">EBRO</strain>
    </source>
</reference>
<dbReference type="PANTHER" id="PTHR24096:SF353">
    <property type="entry name" value="GH16244P-RELATED"/>
    <property type="match status" value="1"/>
</dbReference>
<dbReference type="InterPro" id="IPR025110">
    <property type="entry name" value="AMP-bd_C"/>
</dbReference>
<accession>A0AAG5DY57</accession>
<dbReference type="InterPro" id="IPR020845">
    <property type="entry name" value="AMP-binding_CS"/>
</dbReference>
<sequence>MTLYDAQARIWYALPRHPVLNPCASIGQVLLNVLERTPAKVAQVNADTRVELTCDVLRRRSIRFARFLRDTVGAAVGDPVVLVASNSDNVAPVAFGCFLAGVPVGTLDPAFSPDEIEHMLRVIRPCAVFADRKALPAVLAVIGRTGLHLKLARVGVLQATEAELADAASGCFSIDTLLEGVQDGAGDEDAYVPAYLGDSERRTAAIVCSSGTTGMPKAVCISHSQLIAPYQRTSQLDHGDTILCFSTLYWISGLQMLLTGVLNGIRRVITSHPGTALRTIALCQRYEVTVLLVTPALAADVLRTLAGTGERLQSLKLFAVGGCAVPATLRESINRQVLLSGRGRCFVGYGTSETGPVAYEYVPRGDSVGFLIPGIQAKVVDEQGRSLGPDEPGELLVRPVHPFLGYHGDEVTTASALDAQGFVRTGDIARFDTDGFLYVVERLKEIFKYCGHQVAPAELEAVIGELPGVRLVVVVGVPDPAGPFNDLATALIVRADGHQGDALSAQSVLEYLRERIPADHKRLRGGVMFVEQLPMTASGKVKRSSAKQMAIEKVRTIASDNSDIQ</sequence>
<feature type="domain" description="AMP-binding enzyme C-terminal" evidence="4">
    <location>
        <begin position="458"/>
        <end position="540"/>
    </location>
</feature>
<dbReference type="Pfam" id="PF00501">
    <property type="entry name" value="AMP-binding"/>
    <property type="match status" value="1"/>
</dbReference>
<dbReference type="GO" id="GO:0046949">
    <property type="term" value="P:fatty-acyl-CoA biosynthetic process"/>
    <property type="evidence" value="ECO:0007669"/>
    <property type="project" value="TreeGrafter"/>
</dbReference>
<dbReference type="Pfam" id="PF13193">
    <property type="entry name" value="AMP-binding_C"/>
    <property type="match status" value="1"/>
</dbReference>
<dbReference type="Gene3D" id="3.40.50.12780">
    <property type="entry name" value="N-terminal domain of ligase-like"/>
    <property type="match status" value="1"/>
</dbReference>
<name>A0AAG5DY57_ANOAO</name>
<dbReference type="PANTHER" id="PTHR24096">
    <property type="entry name" value="LONG-CHAIN-FATTY-ACID--COA LIGASE"/>
    <property type="match status" value="1"/>
</dbReference>
<evidence type="ECO:0008006" key="7">
    <source>
        <dbReference type="Google" id="ProtNLM"/>
    </source>
</evidence>
<dbReference type="InterPro" id="IPR042099">
    <property type="entry name" value="ANL_N_sf"/>
</dbReference>
<protein>
    <recommendedName>
        <fullName evidence="7">AMP-dependent synthetase/ligase domain-containing protein</fullName>
    </recommendedName>
</protein>
<dbReference type="FunFam" id="3.40.50.12780:FF:000025">
    <property type="entry name" value="luciferin 4-monooxygenase"/>
    <property type="match status" value="1"/>
</dbReference>
<dbReference type="AlphaFoldDB" id="A0AAG5DY57"/>
<proteinExistence type="predicted"/>
<evidence type="ECO:0000256" key="1">
    <source>
        <dbReference type="ARBA" id="ARBA00004275"/>
    </source>
</evidence>
<comment type="subcellular location">
    <subcellularLocation>
        <location evidence="1">Peroxisome</location>
    </subcellularLocation>
</comment>